<dbReference type="SUPFAM" id="SSF52058">
    <property type="entry name" value="L domain-like"/>
    <property type="match status" value="1"/>
</dbReference>
<evidence type="ECO:0000256" key="7">
    <source>
        <dbReference type="SAM" id="Phobius"/>
    </source>
</evidence>
<evidence type="ECO:0000256" key="4">
    <source>
        <dbReference type="ARBA" id="ARBA00022737"/>
    </source>
</evidence>
<keyword evidence="2" id="KW-0433">Leucine-rich repeat</keyword>
<dbReference type="FunFam" id="3.80.10.10:FF:000095">
    <property type="entry name" value="LRR receptor-like serine/threonine-protein kinase GSO1"/>
    <property type="match status" value="2"/>
</dbReference>
<accession>A0AAF0QIB6</accession>
<dbReference type="InterPro" id="IPR013210">
    <property type="entry name" value="LRR_N_plant-typ"/>
</dbReference>
<dbReference type="PROSITE" id="PS51450">
    <property type="entry name" value="LRR"/>
    <property type="match status" value="1"/>
</dbReference>
<keyword evidence="3 7" id="KW-0812">Transmembrane</keyword>
<evidence type="ECO:0000259" key="9">
    <source>
        <dbReference type="Pfam" id="PF08263"/>
    </source>
</evidence>
<dbReference type="GO" id="GO:0050832">
    <property type="term" value="P:defense response to fungus"/>
    <property type="evidence" value="ECO:0007669"/>
    <property type="project" value="UniProtKB-ARBA"/>
</dbReference>
<proteinExistence type="predicted"/>
<dbReference type="EMBL" id="CP133615">
    <property type="protein sequence ID" value="WMV22835.1"/>
    <property type="molecule type" value="Genomic_DNA"/>
</dbReference>
<evidence type="ECO:0000256" key="5">
    <source>
        <dbReference type="ARBA" id="ARBA00022989"/>
    </source>
</evidence>
<feature type="chain" id="PRO_5042015098" description="Leucine-rich repeat-containing N-terminal plant-type domain-containing protein" evidence="8">
    <location>
        <begin position="28"/>
        <end position="588"/>
    </location>
</feature>
<dbReference type="Pfam" id="PF00560">
    <property type="entry name" value="LRR_1"/>
    <property type="match status" value="11"/>
</dbReference>
<feature type="transmembrane region" description="Helical" evidence="7">
    <location>
        <begin position="525"/>
        <end position="548"/>
    </location>
</feature>
<keyword evidence="8" id="KW-0732">Signal</keyword>
<keyword evidence="5 7" id="KW-1133">Transmembrane helix</keyword>
<keyword evidence="4" id="KW-0677">Repeat</keyword>
<dbReference type="InterPro" id="IPR001611">
    <property type="entry name" value="Leu-rich_rpt"/>
</dbReference>
<comment type="subcellular location">
    <subcellularLocation>
        <location evidence="1">Membrane</location>
        <topology evidence="1">Single-pass membrane protein</topology>
    </subcellularLocation>
</comment>
<name>A0AAF0QIB6_SOLVR</name>
<dbReference type="Pfam" id="PF08263">
    <property type="entry name" value="LRRNT_2"/>
    <property type="match status" value="1"/>
</dbReference>
<dbReference type="PANTHER" id="PTHR46662">
    <property type="entry name" value="DI-GLUCOSE BINDING PROTEIN WITH LEUCINE-RICH REPEAT DOMAIN-CONTAINING PROTEIN"/>
    <property type="match status" value="1"/>
</dbReference>
<evidence type="ECO:0000256" key="3">
    <source>
        <dbReference type="ARBA" id="ARBA00022692"/>
    </source>
</evidence>
<evidence type="ECO:0000313" key="11">
    <source>
        <dbReference type="Proteomes" id="UP001234989"/>
    </source>
</evidence>
<feature type="domain" description="Leucine-rich repeat-containing N-terminal plant-type" evidence="9">
    <location>
        <begin position="29"/>
        <end position="68"/>
    </location>
</feature>
<organism evidence="10 11">
    <name type="scientific">Solanum verrucosum</name>
    <dbReference type="NCBI Taxonomy" id="315347"/>
    <lineage>
        <taxon>Eukaryota</taxon>
        <taxon>Viridiplantae</taxon>
        <taxon>Streptophyta</taxon>
        <taxon>Embryophyta</taxon>
        <taxon>Tracheophyta</taxon>
        <taxon>Spermatophyta</taxon>
        <taxon>Magnoliopsida</taxon>
        <taxon>eudicotyledons</taxon>
        <taxon>Gunneridae</taxon>
        <taxon>Pentapetalae</taxon>
        <taxon>asterids</taxon>
        <taxon>lamiids</taxon>
        <taxon>Solanales</taxon>
        <taxon>Solanaceae</taxon>
        <taxon>Solanoideae</taxon>
        <taxon>Solaneae</taxon>
        <taxon>Solanum</taxon>
    </lineage>
</organism>
<dbReference type="GO" id="GO:0016020">
    <property type="term" value="C:membrane"/>
    <property type="evidence" value="ECO:0007669"/>
    <property type="project" value="UniProtKB-SubCell"/>
</dbReference>
<dbReference type="PANTHER" id="PTHR46662:SF89">
    <property type="entry name" value="MDIS1-INTERACTING RECEPTOR LIKE KINASE 2-LIKE"/>
    <property type="match status" value="1"/>
</dbReference>
<dbReference type="Gene3D" id="3.80.10.10">
    <property type="entry name" value="Ribonuclease Inhibitor"/>
    <property type="match status" value="3"/>
</dbReference>
<dbReference type="AlphaFoldDB" id="A0AAF0QIB6"/>
<sequence>MTTSHSTFIYILLLLFSLPLRIITSSARTEAEALIKWKSTNLSSTSLLDSWSISNLENLCNWTFIACNADGTISEINLSNATLSGSLDHLNFTSFPRLTSFILNGNNFSGSIPSNIGNASSLEVVVLFNNSFQGKIPSSIGKLRNLQTLDLRKNRLNSTIPSELGLCTNLTHLALAENSLQGTLPISLSSLIKLSQLALSDNFLSGEVSSDLITNWTELIALQLQNNYLTGSIPYQIGNLQNLLYLDLSRNNLRGAIPQCVLMISYNNLSGDIPSSICNLTSLRTLDLGENNFKGEILQCFGNMSDHLEVLDMHHNKFVGDLPTTFGIGCSLRSINFHGNELEGGIPRFLANCQRLQVVDLGDNHFNDIFPVWLGNLSELKVLSLRSNKFHGLIRTSRIENMFPELRIIDLSYNAFSGNLPTSMFQQLKAMMRVDQTMKFSGEIPQQLASLTSLEFLNLSYNYLQGCIPQGPQFSTFQNNSYEGNVGLHGFPISDGCGNDRVSETNYTVSSLEDQESNSEFLNDFWKAALMGYGSGLCIGMSIIYFMISTGNPRWLARIIEQLEHKFIMRMRKKQRSQRNYRRRNNRF</sequence>
<protein>
    <recommendedName>
        <fullName evidence="9">Leucine-rich repeat-containing N-terminal plant-type domain-containing protein</fullName>
    </recommendedName>
</protein>
<evidence type="ECO:0000313" key="10">
    <source>
        <dbReference type="EMBL" id="WMV22835.1"/>
    </source>
</evidence>
<evidence type="ECO:0000256" key="2">
    <source>
        <dbReference type="ARBA" id="ARBA00022614"/>
    </source>
</evidence>
<evidence type="ECO:0000256" key="6">
    <source>
        <dbReference type="ARBA" id="ARBA00023136"/>
    </source>
</evidence>
<feature type="signal peptide" evidence="8">
    <location>
        <begin position="1"/>
        <end position="27"/>
    </location>
</feature>
<dbReference type="InterPro" id="IPR032675">
    <property type="entry name" value="LRR_dom_sf"/>
</dbReference>
<dbReference type="Proteomes" id="UP001234989">
    <property type="component" value="Chromosome 4"/>
</dbReference>
<dbReference type="PRINTS" id="PR00019">
    <property type="entry name" value="LEURICHRPT"/>
</dbReference>
<gene>
    <name evidence="10" type="ORF">MTR67_016220</name>
</gene>
<keyword evidence="11" id="KW-1185">Reference proteome</keyword>
<keyword evidence="6 7" id="KW-0472">Membrane</keyword>
<dbReference type="SMART" id="SM00369">
    <property type="entry name" value="LRR_TYP"/>
    <property type="match status" value="7"/>
</dbReference>
<evidence type="ECO:0000256" key="1">
    <source>
        <dbReference type="ARBA" id="ARBA00004167"/>
    </source>
</evidence>
<dbReference type="InterPro" id="IPR003591">
    <property type="entry name" value="Leu-rich_rpt_typical-subtyp"/>
</dbReference>
<evidence type="ECO:0000256" key="8">
    <source>
        <dbReference type="SAM" id="SignalP"/>
    </source>
</evidence>
<dbReference type="SUPFAM" id="SSF52047">
    <property type="entry name" value="RNI-like"/>
    <property type="match status" value="1"/>
</dbReference>
<reference evidence="10" key="1">
    <citation type="submission" date="2023-08" db="EMBL/GenBank/DDBJ databases">
        <title>A de novo genome assembly of Solanum verrucosum Schlechtendal, a Mexican diploid species geographically isolated from the other diploid A-genome species in potato relatives.</title>
        <authorList>
            <person name="Hosaka K."/>
        </authorList>
    </citation>
    <scope>NUCLEOTIDE SEQUENCE</scope>
    <source>
        <tissue evidence="10">Young leaves</tissue>
    </source>
</reference>